<feature type="transmembrane region" description="Helical" evidence="6">
    <location>
        <begin position="419"/>
        <end position="441"/>
    </location>
</feature>
<gene>
    <name evidence="8" type="ORF">WN55_09601</name>
</gene>
<protein>
    <submittedName>
        <fullName evidence="8">Major facilitator superfamily domain-containing protein 6</fullName>
    </submittedName>
</protein>
<dbReference type="Gene3D" id="1.20.1250.20">
    <property type="entry name" value="MFS general substrate transporter like domains"/>
    <property type="match status" value="3"/>
</dbReference>
<evidence type="ECO:0000256" key="6">
    <source>
        <dbReference type="SAM" id="Phobius"/>
    </source>
</evidence>
<accession>A0A154NZ04</accession>
<comment type="similarity">
    <text evidence="2">Belongs to the major facilitator superfamily. MFSD6 family.</text>
</comment>
<dbReference type="InterPro" id="IPR051717">
    <property type="entry name" value="MFS_MFSD6"/>
</dbReference>
<reference evidence="8 9" key="1">
    <citation type="submission" date="2015-07" db="EMBL/GenBank/DDBJ databases">
        <title>The genome of Dufourea novaeangliae.</title>
        <authorList>
            <person name="Pan H."/>
            <person name="Kapheim K."/>
        </authorList>
    </citation>
    <scope>NUCLEOTIDE SEQUENCE [LARGE SCALE GENOMIC DNA]</scope>
    <source>
        <strain evidence="8">0120121106</strain>
        <tissue evidence="8">Whole body</tissue>
    </source>
</reference>
<evidence type="ECO:0000313" key="9">
    <source>
        <dbReference type="Proteomes" id="UP000076502"/>
    </source>
</evidence>
<name>A0A154NZ04_DUFNO</name>
<feature type="transmembrane region" description="Helical" evidence="6">
    <location>
        <begin position="453"/>
        <end position="471"/>
    </location>
</feature>
<dbReference type="InterPro" id="IPR036259">
    <property type="entry name" value="MFS_trans_sf"/>
</dbReference>
<keyword evidence="5 6" id="KW-0472">Membrane</keyword>
<feature type="transmembrane region" description="Helical" evidence="6">
    <location>
        <begin position="386"/>
        <end position="407"/>
    </location>
</feature>
<organism evidence="8 9">
    <name type="scientific">Dufourea novaeangliae</name>
    <name type="common">Sweat bee</name>
    <dbReference type="NCBI Taxonomy" id="178035"/>
    <lineage>
        <taxon>Eukaryota</taxon>
        <taxon>Metazoa</taxon>
        <taxon>Ecdysozoa</taxon>
        <taxon>Arthropoda</taxon>
        <taxon>Hexapoda</taxon>
        <taxon>Insecta</taxon>
        <taxon>Pterygota</taxon>
        <taxon>Neoptera</taxon>
        <taxon>Endopterygota</taxon>
        <taxon>Hymenoptera</taxon>
        <taxon>Apocrita</taxon>
        <taxon>Aculeata</taxon>
        <taxon>Apoidea</taxon>
        <taxon>Anthophila</taxon>
        <taxon>Halictidae</taxon>
        <taxon>Rophitinae</taxon>
        <taxon>Dufourea</taxon>
    </lineage>
</organism>
<evidence type="ECO:0000256" key="4">
    <source>
        <dbReference type="ARBA" id="ARBA00022989"/>
    </source>
</evidence>
<sequence>MFENINTELLPIKAHYFLFNAATGPIVPFLPTIAKQLGFSGFLVGTIYTILPISGLIAKPLFGGLADKFKIHKTLFLIFQIVVAIAMFTIHFIPEIDKSANVALTCNGDASLEICSKNGFSDTVIHSVITEKNHLNVSCQVSCKANKDIYTEICNHWKATQFCNLANSSVISDSETFKFIAGFDEFHDLYIKNCVDIRILSATFSDNIVHKPACVNYTRTTCVTTCHNNPSFNQLLEEADVFHNTTQSSAYQFHSFLWATVISWIGMSVVVTVADAICFNLLGTERRKEYGKQKMWGSIGFGIFGISAGYLVDVFSDGKQKDYTCIFYIMLITMILDIVMSATLKKVHIFFFYILSLQKNPECSEGEPSILWELFAVCKEGNMLAFGWWCIGAGMCTGIVWNFLFWYTEDLATSSQVPWLKTIQGLLTGVQCFLGELPFNFISGNVLRKLGHVNVMSLVLLVYAIRQFMAYSTVSNPWWFLIIEVLHGPSLGLCWPTMVSYGDKVTPPGTKATIQGFIGAIFEGIGVSSGSLICGWLMDTYGGVTTFRVFSVGALLWLTFFWLVQLYLRKVKASPIHMGHNHLANYANPDDAILLTMSRELQTY</sequence>
<keyword evidence="3 6" id="KW-0812">Transmembrane</keyword>
<dbReference type="Proteomes" id="UP000076502">
    <property type="component" value="Unassembled WGS sequence"/>
</dbReference>
<evidence type="ECO:0000256" key="3">
    <source>
        <dbReference type="ARBA" id="ARBA00022692"/>
    </source>
</evidence>
<dbReference type="OrthoDB" id="515887at2759"/>
<dbReference type="AlphaFoldDB" id="A0A154NZ04"/>
<feature type="transmembrane region" description="Helical" evidence="6">
    <location>
        <begin position="477"/>
        <end position="495"/>
    </location>
</feature>
<dbReference type="SUPFAM" id="SSF103473">
    <property type="entry name" value="MFS general substrate transporter"/>
    <property type="match status" value="1"/>
</dbReference>
<comment type="subcellular location">
    <subcellularLocation>
        <location evidence="1">Membrane</location>
        <topology evidence="1">Multi-pass membrane protein</topology>
    </subcellularLocation>
</comment>
<dbReference type="PANTHER" id="PTHR16172">
    <property type="entry name" value="MAJOR FACILITATOR SUPERFAMILY DOMAIN-CONTAINING PROTEIN 6-LIKE"/>
    <property type="match status" value="1"/>
</dbReference>
<dbReference type="InterPro" id="IPR024989">
    <property type="entry name" value="MFS_assoc_dom"/>
</dbReference>
<feature type="transmembrane region" description="Helical" evidence="6">
    <location>
        <begin position="295"/>
        <end position="314"/>
    </location>
</feature>
<evidence type="ECO:0000259" key="7">
    <source>
        <dbReference type="Pfam" id="PF12832"/>
    </source>
</evidence>
<feature type="transmembrane region" description="Helical" evidence="6">
    <location>
        <begin position="516"/>
        <end position="538"/>
    </location>
</feature>
<proteinExistence type="inferred from homology"/>
<feature type="transmembrane region" description="Helical" evidence="6">
    <location>
        <begin position="37"/>
        <end position="62"/>
    </location>
</feature>
<feature type="transmembrane region" description="Helical" evidence="6">
    <location>
        <begin position="74"/>
        <end position="93"/>
    </location>
</feature>
<evidence type="ECO:0000256" key="1">
    <source>
        <dbReference type="ARBA" id="ARBA00004141"/>
    </source>
</evidence>
<feature type="transmembrane region" description="Helical" evidence="6">
    <location>
        <begin position="256"/>
        <end position="283"/>
    </location>
</feature>
<evidence type="ECO:0000256" key="2">
    <source>
        <dbReference type="ARBA" id="ARBA00005241"/>
    </source>
</evidence>
<keyword evidence="9" id="KW-1185">Reference proteome</keyword>
<dbReference type="Pfam" id="PF12832">
    <property type="entry name" value="MFS_1_like"/>
    <property type="match status" value="1"/>
</dbReference>
<dbReference type="PANTHER" id="PTHR16172:SF30">
    <property type="entry name" value="SUGAR BABY, ISOFORM C"/>
    <property type="match status" value="1"/>
</dbReference>
<feature type="transmembrane region" description="Helical" evidence="6">
    <location>
        <begin position="550"/>
        <end position="568"/>
    </location>
</feature>
<evidence type="ECO:0000256" key="5">
    <source>
        <dbReference type="ARBA" id="ARBA00023136"/>
    </source>
</evidence>
<keyword evidence="4 6" id="KW-1133">Transmembrane helix</keyword>
<evidence type="ECO:0000313" key="8">
    <source>
        <dbReference type="EMBL" id="KZC04802.1"/>
    </source>
</evidence>
<feature type="domain" description="Major facilitator superfamily associated" evidence="7">
    <location>
        <begin position="11"/>
        <end position="549"/>
    </location>
</feature>
<dbReference type="EMBL" id="KQ434783">
    <property type="protein sequence ID" value="KZC04802.1"/>
    <property type="molecule type" value="Genomic_DNA"/>
</dbReference>
<dbReference type="STRING" id="178035.A0A154NZ04"/>
<feature type="transmembrane region" description="Helical" evidence="6">
    <location>
        <begin position="326"/>
        <end position="344"/>
    </location>
</feature>
<dbReference type="GO" id="GO:0016020">
    <property type="term" value="C:membrane"/>
    <property type="evidence" value="ECO:0007669"/>
    <property type="project" value="UniProtKB-SubCell"/>
</dbReference>